<feature type="domain" description="Helicase ATP-binding" evidence="5">
    <location>
        <begin position="226"/>
        <end position="402"/>
    </location>
</feature>
<evidence type="ECO:0000259" key="5">
    <source>
        <dbReference type="PROSITE" id="PS51192"/>
    </source>
</evidence>
<evidence type="ECO:0000313" key="8">
    <source>
        <dbReference type="Proteomes" id="UP000831817"/>
    </source>
</evidence>
<proteinExistence type="predicted"/>
<keyword evidence="1" id="KW-0547">Nucleotide-binding</keyword>
<evidence type="ECO:0000259" key="6">
    <source>
        <dbReference type="PROSITE" id="PS51194"/>
    </source>
</evidence>
<keyword evidence="8" id="KW-1185">Reference proteome</keyword>
<keyword evidence="2" id="KW-0378">Hydrolase</keyword>
<evidence type="ECO:0000256" key="1">
    <source>
        <dbReference type="ARBA" id="ARBA00022741"/>
    </source>
</evidence>
<evidence type="ECO:0000256" key="2">
    <source>
        <dbReference type="ARBA" id="ARBA00022801"/>
    </source>
</evidence>
<accession>A0ABM7YD27</accession>
<dbReference type="SMART" id="SM00490">
    <property type="entry name" value="HELICc"/>
    <property type="match status" value="1"/>
</dbReference>
<dbReference type="Gene3D" id="3.40.50.300">
    <property type="entry name" value="P-loop containing nucleotide triphosphate hydrolases"/>
    <property type="match status" value="2"/>
</dbReference>
<dbReference type="PROSITE" id="PS51192">
    <property type="entry name" value="HELICASE_ATP_BIND_1"/>
    <property type="match status" value="1"/>
</dbReference>
<dbReference type="InterPro" id="IPR014001">
    <property type="entry name" value="Helicase_ATP-bd"/>
</dbReference>
<dbReference type="Pfam" id="PF19131">
    <property type="entry name" value="DUF5814"/>
    <property type="match status" value="1"/>
</dbReference>
<dbReference type="EMBL" id="AP025698">
    <property type="protein sequence ID" value="BDH79243.1"/>
    <property type="molecule type" value="Genomic_DNA"/>
</dbReference>
<dbReference type="PANTHER" id="PTHR47961:SF1">
    <property type="entry name" value="ATP-DEPENDENT HELICASE MJ1401-RELATED"/>
    <property type="match status" value="1"/>
</dbReference>
<evidence type="ECO:0000256" key="3">
    <source>
        <dbReference type="ARBA" id="ARBA00022806"/>
    </source>
</evidence>
<dbReference type="SUPFAM" id="SSF52540">
    <property type="entry name" value="P-loop containing nucleoside triphosphate hydrolases"/>
    <property type="match status" value="1"/>
</dbReference>
<dbReference type="SMART" id="SM00487">
    <property type="entry name" value="DEXDc"/>
    <property type="match status" value="1"/>
</dbReference>
<dbReference type="GeneID" id="71965140"/>
<dbReference type="Pfam" id="PF00270">
    <property type="entry name" value="DEAD"/>
    <property type="match status" value="1"/>
</dbReference>
<dbReference type="Pfam" id="PF00271">
    <property type="entry name" value="Helicase_C"/>
    <property type="match status" value="1"/>
</dbReference>
<evidence type="ECO:0000256" key="4">
    <source>
        <dbReference type="ARBA" id="ARBA00022840"/>
    </source>
</evidence>
<reference evidence="7 8" key="1">
    <citation type="submission" date="2022-04" db="EMBL/GenBank/DDBJ databases">
        <title>Complete genome of Methanothermobacter tenebrarum strain RMAS.</title>
        <authorList>
            <person name="Nakamura K."/>
            <person name="Oshima K."/>
            <person name="Hattori M."/>
            <person name="Kamagata Y."/>
            <person name="Takamizawa K."/>
        </authorList>
    </citation>
    <scope>NUCLEOTIDE SEQUENCE [LARGE SCALE GENOMIC DNA]</scope>
    <source>
        <strain evidence="7 8">RMAS</strain>
    </source>
</reference>
<dbReference type="InterPro" id="IPR001650">
    <property type="entry name" value="Helicase_C-like"/>
</dbReference>
<keyword evidence="4" id="KW-0067">ATP-binding</keyword>
<dbReference type="InterPro" id="IPR011545">
    <property type="entry name" value="DEAD/DEAH_box_helicase_dom"/>
</dbReference>
<dbReference type="PROSITE" id="PS51194">
    <property type="entry name" value="HELICASE_CTER"/>
    <property type="match status" value="1"/>
</dbReference>
<dbReference type="Proteomes" id="UP000831817">
    <property type="component" value="Chromosome"/>
</dbReference>
<evidence type="ECO:0000313" key="7">
    <source>
        <dbReference type="EMBL" id="BDH79243.1"/>
    </source>
</evidence>
<name>A0ABM7YD27_9EURY</name>
<dbReference type="GO" id="GO:0004386">
    <property type="term" value="F:helicase activity"/>
    <property type="evidence" value="ECO:0007669"/>
    <property type="project" value="UniProtKB-KW"/>
</dbReference>
<protein>
    <submittedName>
        <fullName evidence="7">DEAD/DEAH box helicase</fullName>
    </submittedName>
</protein>
<feature type="domain" description="Helicase C-terminal" evidence="6">
    <location>
        <begin position="420"/>
        <end position="586"/>
    </location>
</feature>
<dbReference type="InterPro" id="IPR050474">
    <property type="entry name" value="Hel308_SKI2-like"/>
</dbReference>
<dbReference type="InterPro" id="IPR043852">
    <property type="entry name" value="DUF5814"/>
</dbReference>
<keyword evidence="3 7" id="KW-0347">Helicase</keyword>
<organism evidence="7 8">
    <name type="scientific">Methanothermobacter tenebrarum</name>
    <dbReference type="NCBI Taxonomy" id="680118"/>
    <lineage>
        <taxon>Archaea</taxon>
        <taxon>Methanobacteriati</taxon>
        <taxon>Methanobacteriota</taxon>
        <taxon>Methanomada group</taxon>
        <taxon>Methanobacteria</taxon>
        <taxon>Methanobacteriales</taxon>
        <taxon>Methanobacteriaceae</taxon>
        <taxon>Methanothermobacter</taxon>
    </lineage>
</organism>
<gene>
    <name evidence="7" type="ORF">MTTB_06220</name>
</gene>
<dbReference type="PANTHER" id="PTHR47961">
    <property type="entry name" value="DNA POLYMERASE THETA, PUTATIVE (AFU_ORTHOLOGUE AFUA_1G05260)-RELATED"/>
    <property type="match status" value="1"/>
</dbReference>
<dbReference type="RefSeq" id="WP_248565074.1">
    <property type="nucleotide sequence ID" value="NZ_AP025698.1"/>
</dbReference>
<dbReference type="InterPro" id="IPR027417">
    <property type="entry name" value="P-loop_NTPase"/>
</dbReference>
<sequence>MIILNRKKRIVELLPIGKAKGALNSRRRPLFQGYIRLTKTAKGPRIKRFIIKKGKKEKPTPPAEAIKLLRKQLIFLPGKDEEIEEFLKSLNIKNRYARICHHCLLEGYVTIIKRGFKYHNQWICKQCADEVIKREIKYNRMDKKTFKNFKRLLQRTQDLEKVLKVFEPRFDPLNEPNLTLYDKIISSEDEKNPISVDELQIPPKFKSILKKHGNRQLLPVQRLAIEEGLLEDENLLIVSATASGKTLIGELAGIPKALRGKRFLFLTPLVALANQKYHDFKSKYSKIGLKTAIKVGMNRVKAKGELVIPDTDIKGADIIVGTYEGIDFILRSDKANILKEPGTVVIDEIHTLDDEDRGPRLNGMISRLKRIFPKTQIIALSATIDNPEEIASTFNLKLIEYDKRPVPLERHLTFPRNEEEKKDLITRLTTREFKNISKKGFHGQTIIFTNSRRKTRLIADYLQRRGIKAEAYHAGLPYRQRRKIEEKFASQQLAAVVTTAALAAGVDFPASQVIFETLLMGNRWITPNEFSQMLGRAGRPLYHDRGIVYLLPEVGMSFDGETEESKAIELLETGLDPVNAHYTKEDAMEQLLADISSGAIKNIKDLEKDPRWPISPEEALEILESYDLIMEADGRLEVTDYGMAVSKSFLKCEEADYIRENLDDMDPLTITLSMEPFENAYLSNRLHNQLTHRLKVKFSNKLFADSTLDIISNGDNIIKLDEKFQEALLNIQIDFLSCECKERPFCDCIQDKLSEYIVKMRLRGKDPADISRLLLKKYQIQAYSGDIFNWLDSILRILESIKRIASASKKHDKVKESSRILQAIETGEKIPQ</sequence>